<sequence>MNDIFATKQRHYIPWPEYRKIEEEASHGTLIGQSGILLPKLNDRLKYLASAEDRDGFVYFGERKWLESCLVNGEITYSTWVLYQLNEVFQNGLLKDFEDTLGICWGGYTENVSQFWLPHELTSSLIQFDNIKLLIPGDESGPKPSRLCEAFEILHNLAYYLNNASVRYHETVFLDEIVIQDREKLWRIDLLNDYGSVGSVEFVGQEIEP</sequence>
<keyword evidence="2" id="KW-1185">Reference proteome</keyword>
<gene>
    <name evidence="1" type="ORF">V202x_08920</name>
</gene>
<evidence type="ECO:0000313" key="1">
    <source>
        <dbReference type="EMBL" id="QDU07535.1"/>
    </source>
</evidence>
<dbReference type="OrthoDB" id="289218at2"/>
<organism evidence="1 2">
    <name type="scientific">Gimesia aquarii</name>
    <dbReference type="NCBI Taxonomy" id="2527964"/>
    <lineage>
        <taxon>Bacteria</taxon>
        <taxon>Pseudomonadati</taxon>
        <taxon>Planctomycetota</taxon>
        <taxon>Planctomycetia</taxon>
        <taxon>Planctomycetales</taxon>
        <taxon>Planctomycetaceae</taxon>
        <taxon>Gimesia</taxon>
    </lineage>
</organism>
<accession>A0A517WQK2</accession>
<dbReference type="AlphaFoldDB" id="A0A517WQK2"/>
<dbReference type="RefSeq" id="WP_145171549.1">
    <property type="nucleotide sequence ID" value="NZ_CP037422.1"/>
</dbReference>
<dbReference type="EMBL" id="CP037422">
    <property type="protein sequence ID" value="QDU07535.1"/>
    <property type="molecule type" value="Genomic_DNA"/>
</dbReference>
<name>A0A517WQK2_9PLAN</name>
<protein>
    <submittedName>
        <fullName evidence="1">Uncharacterized protein</fullName>
    </submittedName>
</protein>
<proteinExistence type="predicted"/>
<reference evidence="1 2" key="1">
    <citation type="submission" date="2019-03" db="EMBL/GenBank/DDBJ databases">
        <title>Deep-cultivation of Planctomycetes and their phenomic and genomic characterization uncovers novel biology.</title>
        <authorList>
            <person name="Wiegand S."/>
            <person name="Jogler M."/>
            <person name="Boedeker C."/>
            <person name="Pinto D."/>
            <person name="Vollmers J."/>
            <person name="Rivas-Marin E."/>
            <person name="Kohn T."/>
            <person name="Peeters S.H."/>
            <person name="Heuer A."/>
            <person name="Rast P."/>
            <person name="Oberbeckmann S."/>
            <person name="Bunk B."/>
            <person name="Jeske O."/>
            <person name="Meyerdierks A."/>
            <person name="Storesund J.E."/>
            <person name="Kallscheuer N."/>
            <person name="Luecker S."/>
            <person name="Lage O.M."/>
            <person name="Pohl T."/>
            <person name="Merkel B.J."/>
            <person name="Hornburger P."/>
            <person name="Mueller R.-W."/>
            <person name="Bruemmer F."/>
            <person name="Labrenz M."/>
            <person name="Spormann A.M."/>
            <person name="Op den Camp H."/>
            <person name="Overmann J."/>
            <person name="Amann R."/>
            <person name="Jetten M.S.M."/>
            <person name="Mascher T."/>
            <person name="Medema M.H."/>
            <person name="Devos D.P."/>
            <person name="Kaster A.-K."/>
            <person name="Ovreas L."/>
            <person name="Rohde M."/>
            <person name="Galperin M.Y."/>
            <person name="Jogler C."/>
        </authorList>
    </citation>
    <scope>NUCLEOTIDE SEQUENCE [LARGE SCALE GENOMIC DNA]</scope>
    <source>
        <strain evidence="1 2">V202</strain>
    </source>
</reference>
<evidence type="ECO:0000313" key="2">
    <source>
        <dbReference type="Proteomes" id="UP000318384"/>
    </source>
</evidence>
<dbReference type="Proteomes" id="UP000318384">
    <property type="component" value="Chromosome"/>
</dbReference>